<evidence type="ECO:0000256" key="3">
    <source>
        <dbReference type="ARBA" id="ARBA00022692"/>
    </source>
</evidence>
<feature type="transmembrane region" description="Helical" evidence="6">
    <location>
        <begin position="322"/>
        <end position="343"/>
    </location>
</feature>
<keyword evidence="3 6" id="KW-0812">Transmembrane</keyword>
<keyword evidence="8" id="KW-1185">Reference proteome</keyword>
<dbReference type="PANTHER" id="PTHR30250">
    <property type="entry name" value="PST FAMILY PREDICTED COLANIC ACID TRANSPORTER"/>
    <property type="match status" value="1"/>
</dbReference>
<dbReference type="PANTHER" id="PTHR30250:SF11">
    <property type="entry name" value="O-ANTIGEN TRANSPORTER-RELATED"/>
    <property type="match status" value="1"/>
</dbReference>
<dbReference type="AlphaFoldDB" id="A0A1G8C7E4"/>
<feature type="transmembrane region" description="Helical" evidence="6">
    <location>
        <begin position="379"/>
        <end position="396"/>
    </location>
</feature>
<feature type="transmembrane region" description="Helical" evidence="6">
    <location>
        <begin position="143"/>
        <end position="162"/>
    </location>
</feature>
<protein>
    <submittedName>
        <fullName evidence="7">Membrane protein involved in the export of O-antigen and teichoic acid</fullName>
    </submittedName>
</protein>
<dbReference type="GO" id="GO:0005886">
    <property type="term" value="C:plasma membrane"/>
    <property type="evidence" value="ECO:0007669"/>
    <property type="project" value="UniProtKB-SubCell"/>
</dbReference>
<dbReference type="RefSeq" id="WP_093274807.1">
    <property type="nucleotide sequence ID" value="NZ_FNDD01000015.1"/>
</dbReference>
<evidence type="ECO:0000256" key="5">
    <source>
        <dbReference type="ARBA" id="ARBA00023136"/>
    </source>
</evidence>
<evidence type="ECO:0000256" key="2">
    <source>
        <dbReference type="ARBA" id="ARBA00022475"/>
    </source>
</evidence>
<accession>A0A1G8C7E4</accession>
<name>A0A1G8C7E4_9VIBR</name>
<keyword evidence="5 6" id="KW-0472">Membrane</keyword>
<feature type="transmembrane region" description="Helical" evidence="6">
    <location>
        <begin position="284"/>
        <end position="302"/>
    </location>
</feature>
<dbReference type="InterPro" id="IPR050833">
    <property type="entry name" value="Poly_Biosynth_Transport"/>
</dbReference>
<gene>
    <name evidence="7" type="ORF">SAMN04488136_11592</name>
</gene>
<evidence type="ECO:0000256" key="4">
    <source>
        <dbReference type="ARBA" id="ARBA00022989"/>
    </source>
</evidence>
<dbReference type="InterPro" id="IPR002797">
    <property type="entry name" value="Polysacc_synth"/>
</dbReference>
<dbReference type="EMBL" id="FNDD01000015">
    <property type="protein sequence ID" value="SDH41436.1"/>
    <property type="molecule type" value="Genomic_DNA"/>
</dbReference>
<feature type="transmembrane region" description="Helical" evidence="6">
    <location>
        <begin position="115"/>
        <end position="134"/>
    </location>
</feature>
<reference evidence="7 8" key="1">
    <citation type="submission" date="2016-10" db="EMBL/GenBank/DDBJ databases">
        <authorList>
            <person name="de Groot N.N."/>
        </authorList>
    </citation>
    <scope>NUCLEOTIDE SEQUENCE [LARGE SCALE GENOMIC DNA]</scope>
    <source>
        <strain evidence="7 8">CGMCC 1.10228</strain>
    </source>
</reference>
<feature type="transmembrane region" description="Helical" evidence="6">
    <location>
        <begin position="89"/>
        <end position="109"/>
    </location>
</feature>
<dbReference type="STRING" id="861298.SAMN04488136_11592"/>
<keyword evidence="4 6" id="KW-1133">Transmembrane helix</keyword>
<feature type="transmembrane region" description="Helical" evidence="6">
    <location>
        <begin position="39"/>
        <end position="56"/>
    </location>
</feature>
<feature type="transmembrane region" description="Helical" evidence="6">
    <location>
        <begin position="12"/>
        <end position="33"/>
    </location>
</feature>
<sequence length="416" mass="47290">MKNPILKNILSVGLVEGLSLIIPIATMSLLSRVISVTEYGNYLLFISIVVFGHTFADFTSQIKGIRESANVDDKDGYDKIYYRVQFKRFISVSVYFFIVLAFLFFIGNKELLNKFSIYGSIYLFGYVLTSAWYYQSINKMEKLVINTLITKGGALIAIFLFVKGDDDIGVLYISTACTMLLSGLLLRYNLNNYNIKFGFLRYPINIFREINSDLKVFLGLLMPNLYNSIPVIVFGSLYNDKNFVYFALAQRLGSILFTAQKVMQKALYPIIVKDKDNTKFLKNLLLFNGSLAMIFIISNYLFGGQLIDAFLSEKYAKVHLYFYLILFGLLFSGMSSALTTAYLLPNGLDDIYSKVSIRVSIFASLISVALGYLYGVFGVLVSITIARILLFSYYSFHCIKFRRLNNEKYSSSNECI</sequence>
<dbReference type="OrthoDB" id="103403at2"/>
<feature type="transmembrane region" description="Helical" evidence="6">
    <location>
        <begin position="216"/>
        <end position="237"/>
    </location>
</feature>
<organism evidence="7 8">
    <name type="scientific">Vibrio xiamenensis</name>
    <dbReference type="NCBI Taxonomy" id="861298"/>
    <lineage>
        <taxon>Bacteria</taxon>
        <taxon>Pseudomonadati</taxon>
        <taxon>Pseudomonadota</taxon>
        <taxon>Gammaproteobacteria</taxon>
        <taxon>Vibrionales</taxon>
        <taxon>Vibrionaceae</taxon>
        <taxon>Vibrio</taxon>
    </lineage>
</organism>
<evidence type="ECO:0000256" key="1">
    <source>
        <dbReference type="ARBA" id="ARBA00004651"/>
    </source>
</evidence>
<feature type="transmembrane region" description="Helical" evidence="6">
    <location>
        <begin position="168"/>
        <end position="186"/>
    </location>
</feature>
<dbReference type="Pfam" id="PF01943">
    <property type="entry name" value="Polysacc_synt"/>
    <property type="match status" value="1"/>
</dbReference>
<evidence type="ECO:0000256" key="6">
    <source>
        <dbReference type="SAM" id="Phobius"/>
    </source>
</evidence>
<evidence type="ECO:0000313" key="8">
    <source>
        <dbReference type="Proteomes" id="UP000198854"/>
    </source>
</evidence>
<comment type="subcellular location">
    <subcellularLocation>
        <location evidence="1">Cell membrane</location>
        <topology evidence="1">Multi-pass membrane protein</topology>
    </subcellularLocation>
</comment>
<keyword evidence="2" id="KW-1003">Cell membrane</keyword>
<dbReference type="Proteomes" id="UP000198854">
    <property type="component" value="Unassembled WGS sequence"/>
</dbReference>
<evidence type="ECO:0000313" key="7">
    <source>
        <dbReference type="EMBL" id="SDH41436.1"/>
    </source>
</evidence>
<proteinExistence type="predicted"/>